<evidence type="ECO:0000313" key="2">
    <source>
        <dbReference type="Proteomes" id="UP001638806"/>
    </source>
</evidence>
<gene>
    <name evidence="1" type="ORF">ACCO45_003803</name>
</gene>
<keyword evidence="2" id="KW-1185">Reference proteome</keyword>
<sequence>MPCAACSATSTPGYRAAHMRQPAKGRSRSRRRSERGKAAHGEADEVGDATVRAPADQGGDTLSLCGDGARRKGRRGGVSGEVRHEEVVGAEVRPDELPFEVRAAEAVQEDDRVGLGVVEREVPELVCVWGCCCCCCCCCCIAASPCEGVSAFLASLMT</sequence>
<dbReference type="Proteomes" id="UP001638806">
    <property type="component" value="Unassembled WGS sequence"/>
</dbReference>
<protein>
    <submittedName>
        <fullName evidence="1">Uncharacterized protein</fullName>
    </submittedName>
</protein>
<comment type="caution">
    <text evidence="1">The sequence shown here is derived from an EMBL/GenBank/DDBJ whole genome shotgun (WGS) entry which is preliminary data.</text>
</comment>
<reference evidence="1" key="1">
    <citation type="submission" date="2024-12" db="EMBL/GenBank/DDBJ databases">
        <title>Comparative genomics and development of molecular markers within Purpureocillium lilacinum and among Purpureocillium species.</title>
        <authorList>
            <person name="Yeh Z.-Y."/>
            <person name="Ni N.-T."/>
            <person name="Lo P.-H."/>
            <person name="Mushyakhwo K."/>
            <person name="Lin C.-F."/>
            <person name="Nai Y.-S."/>
        </authorList>
    </citation>
    <scope>NUCLEOTIDE SEQUENCE</scope>
    <source>
        <strain evidence="1">NCHU-NPUST-175</strain>
    </source>
</reference>
<evidence type="ECO:0000313" key="1">
    <source>
        <dbReference type="EMBL" id="KAL3962280.1"/>
    </source>
</evidence>
<name>A0ACC4E0Y5_PURLI</name>
<accession>A0ACC4E0Y5</accession>
<organism evidence="1 2">
    <name type="scientific">Purpureocillium lilacinum</name>
    <name type="common">Paecilomyces lilacinus</name>
    <dbReference type="NCBI Taxonomy" id="33203"/>
    <lineage>
        <taxon>Eukaryota</taxon>
        <taxon>Fungi</taxon>
        <taxon>Dikarya</taxon>
        <taxon>Ascomycota</taxon>
        <taxon>Pezizomycotina</taxon>
        <taxon>Sordariomycetes</taxon>
        <taxon>Hypocreomycetidae</taxon>
        <taxon>Hypocreales</taxon>
        <taxon>Ophiocordycipitaceae</taxon>
        <taxon>Purpureocillium</taxon>
    </lineage>
</organism>
<dbReference type="EMBL" id="JBGNUJ010000003">
    <property type="protein sequence ID" value="KAL3962280.1"/>
    <property type="molecule type" value="Genomic_DNA"/>
</dbReference>
<proteinExistence type="predicted"/>